<dbReference type="PANTHER" id="PTHR33694:SF1">
    <property type="entry name" value="UDP-3-O-ACYL-N-ACETYLGLUCOSAMINE DEACETYLASE 1, MITOCHONDRIAL-RELATED"/>
    <property type="match status" value="1"/>
</dbReference>
<keyword evidence="6 15" id="KW-0444">Lipid biosynthesis</keyword>
<keyword evidence="12 16" id="KW-0456">Lyase</keyword>
<proteinExistence type="inferred from homology"/>
<keyword evidence="11 15" id="KW-0443">Lipid metabolism</keyword>
<dbReference type="Gene3D" id="3.30.1700.10">
    <property type="entry name" value="lpxc deacetylase, domain 2"/>
    <property type="match status" value="1"/>
</dbReference>
<dbReference type="NCBIfam" id="NF009667">
    <property type="entry name" value="PRK13188.1"/>
    <property type="match status" value="1"/>
</dbReference>
<comment type="cofactor">
    <cofactor evidence="1 15">
        <name>Zn(2+)</name>
        <dbReference type="ChEBI" id="CHEBI:29105"/>
    </cofactor>
</comment>
<dbReference type="GO" id="GO:0005737">
    <property type="term" value="C:cytoplasm"/>
    <property type="evidence" value="ECO:0007669"/>
    <property type="project" value="UniProtKB-SubCell"/>
</dbReference>
<dbReference type="UniPathway" id="UPA00359">
    <property type="reaction ID" value="UER00478"/>
</dbReference>
<dbReference type="SUPFAM" id="SSF54211">
    <property type="entry name" value="Ribosomal protein S5 domain 2-like"/>
    <property type="match status" value="2"/>
</dbReference>
<dbReference type="PANTHER" id="PTHR33694">
    <property type="entry name" value="UDP-3-O-ACYL-N-ACETYLGLUCOSAMINE DEACETYLASE 1, MITOCHONDRIAL-RELATED"/>
    <property type="match status" value="1"/>
</dbReference>
<dbReference type="InterPro" id="IPR013114">
    <property type="entry name" value="FabA_FabZ"/>
</dbReference>
<comment type="similarity">
    <text evidence="15">Belongs to the LpxC family.</text>
</comment>
<dbReference type="NCBIfam" id="NF000582">
    <property type="entry name" value="PRK00006.1"/>
    <property type="match status" value="1"/>
</dbReference>
<evidence type="ECO:0000256" key="1">
    <source>
        <dbReference type="ARBA" id="ARBA00001947"/>
    </source>
</evidence>
<evidence type="ECO:0000256" key="6">
    <source>
        <dbReference type="ARBA" id="ARBA00022516"/>
    </source>
</evidence>
<feature type="binding site" evidence="15">
    <location>
        <position position="245"/>
    </location>
    <ligand>
        <name>Zn(2+)</name>
        <dbReference type="ChEBI" id="CHEBI:29105"/>
    </ligand>
</feature>
<dbReference type="Proteomes" id="UP000316292">
    <property type="component" value="Unassembled WGS sequence"/>
</dbReference>
<feature type="binding site" evidence="15">
    <location>
        <position position="241"/>
    </location>
    <ligand>
        <name>Zn(2+)</name>
        <dbReference type="ChEBI" id="CHEBI:29105"/>
    </ligand>
</feature>
<organism evidence="17 18">
    <name type="scientific">Eiseniibacteriota bacterium</name>
    <dbReference type="NCBI Taxonomy" id="2212470"/>
    <lineage>
        <taxon>Bacteria</taxon>
        <taxon>Candidatus Eiseniibacteriota</taxon>
    </lineage>
</organism>
<dbReference type="InterPro" id="IPR011334">
    <property type="entry name" value="UDP-acyl_GlcNac_deAcase_C"/>
</dbReference>
<comment type="caution">
    <text evidence="17">The sequence shown here is derived from an EMBL/GenBank/DDBJ whole genome shotgun (WGS) entry which is preliminary data.</text>
</comment>
<gene>
    <name evidence="16" type="primary">fabZ</name>
    <name evidence="15" type="synonym">lpxC</name>
    <name evidence="17" type="ORF">E6K71_04920</name>
</gene>
<evidence type="ECO:0000256" key="2">
    <source>
        <dbReference type="ARBA" id="ARBA00002923"/>
    </source>
</evidence>
<evidence type="ECO:0000256" key="10">
    <source>
        <dbReference type="ARBA" id="ARBA00022833"/>
    </source>
</evidence>
<dbReference type="GO" id="GO:0016020">
    <property type="term" value="C:membrane"/>
    <property type="evidence" value="ECO:0007669"/>
    <property type="project" value="GOC"/>
</dbReference>
<dbReference type="GO" id="GO:0103117">
    <property type="term" value="F:UDP-3-O-acyl-N-acetylglucosamine deacetylase activity"/>
    <property type="evidence" value="ECO:0007669"/>
    <property type="project" value="UniProtKB-UniRule"/>
</dbReference>
<comment type="catalytic activity">
    <reaction evidence="13 15">
        <text>a UDP-3-O-[(3R)-3-hydroxyacyl]-N-acetyl-alpha-D-glucosamine + H2O = a UDP-3-O-[(3R)-3-hydroxyacyl]-alpha-D-glucosamine + acetate</text>
        <dbReference type="Rhea" id="RHEA:67816"/>
        <dbReference type="ChEBI" id="CHEBI:15377"/>
        <dbReference type="ChEBI" id="CHEBI:30089"/>
        <dbReference type="ChEBI" id="CHEBI:137740"/>
        <dbReference type="ChEBI" id="CHEBI:173225"/>
        <dbReference type="EC" id="3.5.1.108"/>
    </reaction>
</comment>
<dbReference type="Gene3D" id="3.30.230.20">
    <property type="entry name" value="lpxc deacetylase, domain 1"/>
    <property type="match status" value="1"/>
</dbReference>
<evidence type="ECO:0000256" key="3">
    <source>
        <dbReference type="ARBA" id="ARBA00004496"/>
    </source>
</evidence>
<comment type="catalytic activity">
    <reaction evidence="16">
        <text>a (3R)-hydroxyacyl-[ACP] = a (2E)-enoyl-[ACP] + H2O</text>
        <dbReference type="Rhea" id="RHEA:13097"/>
        <dbReference type="Rhea" id="RHEA-COMP:9925"/>
        <dbReference type="Rhea" id="RHEA-COMP:9945"/>
        <dbReference type="ChEBI" id="CHEBI:15377"/>
        <dbReference type="ChEBI" id="CHEBI:78784"/>
        <dbReference type="ChEBI" id="CHEBI:78827"/>
        <dbReference type="EC" id="4.2.1.59"/>
    </reaction>
</comment>
<evidence type="ECO:0000256" key="4">
    <source>
        <dbReference type="ARBA" id="ARBA00005002"/>
    </source>
</evidence>
<comment type="function">
    <text evidence="14 16">Involved in unsaturated fatty acids biosynthesis. Catalyzes the dehydration of short chain beta-hydroxyacyl-ACPs and long chain saturated and unsaturated beta-hydroxyacyl-ACPs.</text>
</comment>
<evidence type="ECO:0000256" key="16">
    <source>
        <dbReference type="HAMAP-Rule" id="MF_00406"/>
    </source>
</evidence>
<dbReference type="GO" id="GO:0019171">
    <property type="term" value="F:(3R)-hydroxyacyl-[acyl-carrier-protein] dehydratase activity"/>
    <property type="evidence" value="ECO:0007669"/>
    <property type="project" value="UniProtKB-EC"/>
</dbReference>
<keyword evidence="7 15" id="KW-0441">Lipid A biosynthesis</keyword>
<dbReference type="EC" id="4.2.1.59" evidence="16"/>
<evidence type="ECO:0000256" key="9">
    <source>
        <dbReference type="ARBA" id="ARBA00022801"/>
    </source>
</evidence>
<dbReference type="InterPro" id="IPR029069">
    <property type="entry name" value="HotDog_dom_sf"/>
</dbReference>
<evidence type="ECO:0000313" key="18">
    <source>
        <dbReference type="Proteomes" id="UP000316292"/>
    </source>
</evidence>
<protein>
    <recommendedName>
        <fullName evidence="15 16">Multifunctional fusion protein</fullName>
    </recommendedName>
    <domain>
        <recommendedName>
            <fullName evidence="16">3-hydroxyacyl-[acyl-carrier-protein] dehydratase FabZ</fullName>
            <ecNumber evidence="16">4.2.1.59</ecNumber>
        </recommendedName>
        <alternativeName>
            <fullName evidence="16">(3R)-hydroxymyristoyl-[acyl-carrier-protein] dehydratase</fullName>
        </alternativeName>
        <alternativeName>
            <fullName evidence="16">Beta-hydroxyacyl-ACP dehydratase</fullName>
            <shortName evidence="16">(3R)-hydroxymyristoyl-ACP dehydrase</shortName>
        </alternativeName>
    </domain>
    <domain>
        <recommendedName>
            <fullName evidence="15">UDP-3-O-acyl-N-acetylglucosamine deacetylase</fullName>
            <shortName evidence="15">UDP-3-O-acyl-GlcNAc deacetylase</shortName>
            <ecNumber evidence="15">3.5.1.108</ecNumber>
        </recommendedName>
        <alternativeName>
            <fullName evidence="15">UDP-3-O-[R-3-hydroxymyristoyl]-N-acetylglucosamine deacetylase</fullName>
        </alternativeName>
    </domain>
</protein>
<evidence type="ECO:0000256" key="13">
    <source>
        <dbReference type="ARBA" id="ARBA00024535"/>
    </source>
</evidence>
<dbReference type="EC" id="3.5.1.108" evidence="15"/>
<evidence type="ECO:0000256" key="14">
    <source>
        <dbReference type="ARBA" id="ARBA00025049"/>
    </source>
</evidence>
<feature type="active site" description="Proton donor" evidence="15">
    <location>
        <position position="268"/>
    </location>
</feature>
<evidence type="ECO:0000256" key="5">
    <source>
        <dbReference type="ARBA" id="ARBA00022490"/>
    </source>
</evidence>
<dbReference type="Pfam" id="PF03331">
    <property type="entry name" value="LpxC"/>
    <property type="match status" value="1"/>
</dbReference>
<dbReference type="InterPro" id="IPR010084">
    <property type="entry name" value="FabZ"/>
</dbReference>
<dbReference type="FunFam" id="3.10.129.10:FF:000001">
    <property type="entry name" value="3-hydroxyacyl-[acyl-carrier-protein] dehydratase FabZ"/>
    <property type="match status" value="1"/>
</dbReference>
<dbReference type="NCBIfam" id="TIGR00325">
    <property type="entry name" value="lpxC"/>
    <property type="match status" value="1"/>
</dbReference>
<dbReference type="Pfam" id="PF07977">
    <property type="entry name" value="FabA"/>
    <property type="match status" value="1"/>
</dbReference>
<dbReference type="InterPro" id="IPR015870">
    <property type="entry name" value="UDP-acyl_N-AcGlcN_deAcase_N"/>
</dbReference>
<evidence type="ECO:0000256" key="11">
    <source>
        <dbReference type="ARBA" id="ARBA00023098"/>
    </source>
</evidence>
<sequence>MSATTQRTIQKPTSFEGVGLHTGVPCRVEFRPAPPDSGIRFVRLDLPGSPEIPVSPRYARADTAEMRRTILKAGDAEVHTVEHILAAAAGLEIDNLVIALTAKEPAEPRDGSAAPYVRMFQEAGIVDQGVPRHYFRVSEPVRYEEDGVVLVALPHDGLRIDFTIEYDNAYLGTQHATYDIDKDVFVKEIAPARTFVLQRDVDALRARGMILGGTLQNAVVVQPKGILNQEPLRFENEFVRHKILDFLGDLYLLGRPALGHFVSIKSGHATNVRFVQRLAATERLESAVRSGMGNGNPGPLQLDITAIMKIMPHRYPFLLIDRILSLEENRVVGIKNVTINEPFFVGHFPGHPIMPAVLIIEAMAQCGGVLLMNSNAVDNPKEKLVYFIGIDRAKFRKPVRPGDQLRFELTLLRLKSRICKMEGKAYVDGDLVAEAELLSSIVDRDS</sequence>
<comment type="function">
    <text evidence="2 15">Catalyzes the hydrolysis of UDP-3-O-myristoyl-N-acetylglucosamine to form UDP-3-O-myristoylglucosamine and acetate, the committed step in lipid A biosynthesis.</text>
</comment>
<keyword evidence="8 15" id="KW-0479">Metal-binding</keyword>
<comment type="pathway">
    <text evidence="4 15">Glycolipid biosynthesis; lipid IV(A) biosynthesis; lipid IV(A) from (3R)-3-hydroxytetradecanoyl-[acyl-carrier-protein] and UDP-N-acetyl-alpha-D-glucosamine: step 2/6.</text>
</comment>
<comment type="subcellular location">
    <subcellularLocation>
        <location evidence="3 16">Cytoplasm</location>
    </subcellularLocation>
</comment>
<comment type="similarity">
    <text evidence="16">Belongs to the thioester dehydratase family. FabZ subfamily.</text>
</comment>
<evidence type="ECO:0000256" key="15">
    <source>
        <dbReference type="HAMAP-Rule" id="MF_00388"/>
    </source>
</evidence>
<dbReference type="EMBL" id="VBOR01000057">
    <property type="protein sequence ID" value="TMQ49410.1"/>
    <property type="molecule type" value="Genomic_DNA"/>
</dbReference>
<evidence type="ECO:0000256" key="12">
    <source>
        <dbReference type="ARBA" id="ARBA00023239"/>
    </source>
</evidence>
<dbReference type="GO" id="GO:0009245">
    <property type="term" value="P:lipid A biosynthetic process"/>
    <property type="evidence" value="ECO:0007669"/>
    <property type="project" value="UniProtKB-UniRule"/>
</dbReference>
<reference evidence="17 18" key="1">
    <citation type="journal article" date="2019" name="Nat. Microbiol.">
        <title>Mediterranean grassland soil C-N compound turnover is dependent on rainfall and depth, and is mediated by genomically divergent microorganisms.</title>
        <authorList>
            <person name="Diamond S."/>
            <person name="Andeer P.F."/>
            <person name="Li Z."/>
            <person name="Crits-Christoph A."/>
            <person name="Burstein D."/>
            <person name="Anantharaman K."/>
            <person name="Lane K.R."/>
            <person name="Thomas B.C."/>
            <person name="Pan C."/>
            <person name="Northen T.R."/>
            <person name="Banfield J.F."/>
        </authorList>
    </citation>
    <scope>NUCLEOTIDE SEQUENCE [LARGE SCALE GENOMIC DNA]</scope>
    <source>
        <strain evidence="17">WS_1</strain>
    </source>
</reference>
<accession>A0A538SDG4</accession>
<dbReference type="GO" id="GO:0046872">
    <property type="term" value="F:metal ion binding"/>
    <property type="evidence" value="ECO:0007669"/>
    <property type="project" value="UniProtKB-KW"/>
</dbReference>
<dbReference type="InterPro" id="IPR004463">
    <property type="entry name" value="UDP-acyl_GlcNac_deAcase"/>
</dbReference>
<dbReference type="GO" id="GO:0006633">
    <property type="term" value="P:fatty acid biosynthetic process"/>
    <property type="evidence" value="ECO:0007669"/>
    <property type="project" value="UniProtKB-UniRule"/>
</dbReference>
<dbReference type="NCBIfam" id="TIGR01750">
    <property type="entry name" value="fabZ"/>
    <property type="match status" value="1"/>
</dbReference>
<keyword evidence="5 16" id="KW-0963">Cytoplasm</keyword>
<dbReference type="HAMAP" id="MF_00388">
    <property type="entry name" value="LpxC"/>
    <property type="match status" value="1"/>
</dbReference>
<dbReference type="HAMAP" id="MF_00406">
    <property type="entry name" value="FabZ"/>
    <property type="match status" value="1"/>
</dbReference>
<dbReference type="AlphaFoldDB" id="A0A538SDG4"/>
<dbReference type="InterPro" id="IPR020568">
    <property type="entry name" value="Ribosomal_Su5_D2-typ_SF"/>
</dbReference>
<feature type="active site" evidence="16">
    <location>
        <position position="347"/>
    </location>
</feature>
<keyword evidence="10 15" id="KW-0862">Zinc</keyword>
<evidence type="ECO:0000256" key="7">
    <source>
        <dbReference type="ARBA" id="ARBA00022556"/>
    </source>
</evidence>
<dbReference type="Gene3D" id="3.10.129.10">
    <property type="entry name" value="Hotdog Thioesterase"/>
    <property type="match status" value="1"/>
</dbReference>
<evidence type="ECO:0000313" key="17">
    <source>
        <dbReference type="EMBL" id="TMQ49410.1"/>
    </source>
</evidence>
<evidence type="ECO:0000256" key="8">
    <source>
        <dbReference type="ARBA" id="ARBA00022723"/>
    </source>
</evidence>
<dbReference type="SUPFAM" id="SSF54637">
    <property type="entry name" value="Thioesterase/thiol ester dehydrase-isomerase"/>
    <property type="match status" value="1"/>
</dbReference>
<feature type="binding site" evidence="15">
    <location>
        <position position="83"/>
    </location>
    <ligand>
        <name>Zn(2+)</name>
        <dbReference type="ChEBI" id="CHEBI:29105"/>
    </ligand>
</feature>
<keyword evidence="9 15" id="KW-0378">Hydrolase</keyword>
<name>A0A538SDG4_UNCEI</name>
<dbReference type="CDD" id="cd01288">
    <property type="entry name" value="FabZ"/>
    <property type="match status" value="1"/>
</dbReference>